<dbReference type="PANTHER" id="PTHR21192:SF2">
    <property type="entry name" value="NADH DEHYDROGENASE [UBIQUINONE] 1 ALPHA SUBCOMPLEX ASSEMBLY FACTOR 3"/>
    <property type="match status" value="1"/>
</dbReference>
<dbReference type="Pfam" id="PF04430">
    <property type="entry name" value="DUF498"/>
    <property type="match status" value="1"/>
</dbReference>
<organism evidence="1 2">
    <name type="scientific">Luteimonas terrae</name>
    <dbReference type="NCBI Taxonomy" id="1530191"/>
    <lineage>
        <taxon>Bacteria</taxon>
        <taxon>Pseudomonadati</taxon>
        <taxon>Pseudomonadota</taxon>
        <taxon>Gammaproteobacteria</taxon>
        <taxon>Lysobacterales</taxon>
        <taxon>Lysobacteraceae</taxon>
        <taxon>Luteimonas</taxon>
    </lineage>
</organism>
<dbReference type="InterPro" id="IPR036748">
    <property type="entry name" value="MTH938-like_sf"/>
</dbReference>
<evidence type="ECO:0008006" key="3">
    <source>
        <dbReference type="Google" id="ProtNLM"/>
    </source>
</evidence>
<dbReference type="PANTHER" id="PTHR21192">
    <property type="entry name" value="NUCLEAR PROTEIN E3-3"/>
    <property type="match status" value="1"/>
</dbReference>
<dbReference type="Proteomes" id="UP000295543">
    <property type="component" value="Unassembled WGS sequence"/>
</dbReference>
<dbReference type="InterPro" id="IPR007523">
    <property type="entry name" value="NDUFAF3/AAMDC"/>
</dbReference>
<keyword evidence="2" id="KW-1185">Reference proteome</keyword>
<name>A0A4R5UDY8_9GAMM</name>
<accession>A0A4R5UDY8</accession>
<comment type="caution">
    <text evidence="1">The sequence shown here is derived from an EMBL/GenBank/DDBJ whole genome shotgun (WGS) entry which is preliminary data.</text>
</comment>
<dbReference type="RefSeq" id="WP_133392880.1">
    <property type="nucleotide sequence ID" value="NZ_SMTG01000002.1"/>
</dbReference>
<dbReference type="CDD" id="cd05560">
    <property type="entry name" value="Xcc1710_like"/>
    <property type="match status" value="1"/>
</dbReference>
<sequence length="129" mass="13730">MQLNLESPDFDYVLRGADGRQALVNDRRLDRSFIVSARSLVEDWPVTDVRKLDVDALAAVLALEPEVVLLGTGDTQAFPPPATMAACLSRGIGLEAMTNAAAARTFNVLAGEGRKVVAAFVLQGSVSDD</sequence>
<protein>
    <recommendedName>
        <fullName evidence="3">Xcc1710-like domain-containing protein</fullName>
    </recommendedName>
</protein>
<gene>
    <name evidence="1" type="ORF">E2F49_05200</name>
</gene>
<evidence type="ECO:0000313" key="2">
    <source>
        <dbReference type="Proteomes" id="UP000295543"/>
    </source>
</evidence>
<dbReference type="SUPFAM" id="SSF64076">
    <property type="entry name" value="MTH938-like"/>
    <property type="match status" value="1"/>
</dbReference>
<dbReference type="OrthoDB" id="9800373at2"/>
<dbReference type="EMBL" id="SMTG01000002">
    <property type="protein sequence ID" value="TDK33421.1"/>
    <property type="molecule type" value="Genomic_DNA"/>
</dbReference>
<dbReference type="AlphaFoldDB" id="A0A4R5UDY8"/>
<evidence type="ECO:0000313" key="1">
    <source>
        <dbReference type="EMBL" id="TDK33421.1"/>
    </source>
</evidence>
<dbReference type="Gene3D" id="3.40.1230.10">
    <property type="entry name" value="MTH938-like"/>
    <property type="match status" value="1"/>
</dbReference>
<proteinExistence type="predicted"/>
<reference evidence="1 2" key="1">
    <citation type="submission" date="2019-03" db="EMBL/GenBank/DDBJ databases">
        <title>Luteimonas zhaokaii sp.nov., isolated from the rectal contents of Plateau pika in Yushu, Qinghai Province, China.</title>
        <authorList>
            <person name="Zhang G."/>
        </authorList>
    </citation>
    <scope>NUCLEOTIDE SEQUENCE [LARGE SCALE GENOMIC DNA]</scope>
    <source>
        <strain evidence="1 2">THG-MD21</strain>
    </source>
</reference>